<evidence type="ECO:0000256" key="2">
    <source>
        <dbReference type="ARBA" id="ARBA00005013"/>
    </source>
</evidence>
<dbReference type="EC" id="4.1.2.25" evidence="6"/>
<evidence type="ECO:0000256" key="5">
    <source>
        <dbReference type="ARBA" id="ARBA00023239"/>
    </source>
</evidence>
<comment type="similarity">
    <text evidence="3 6">Belongs to the DHNA family.</text>
</comment>
<dbReference type="OrthoDB" id="9803748at2"/>
<dbReference type="PANTHER" id="PTHR42844">
    <property type="entry name" value="DIHYDRONEOPTERIN ALDOLASE 1-RELATED"/>
    <property type="match status" value="1"/>
</dbReference>
<evidence type="ECO:0000259" key="7">
    <source>
        <dbReference type="SMART" id="SM00905"/>
    </source>
</evidence>
<proteinExistence type="inferred from homology"/>
<dbReference type="AlphaFoldDB" id="A0A4R6TNY8"/>
<comment type="caution">
    <text evidence="8">The sequence shown here is derived from an EMBL/GenBank/DDBJ whole genome shotgun (WGS) entry which is preliminary data.</text>
</comment>
<keyword evidence="9" id="KW-1185">Reference proteome</keyword>
<organism evidence="8 9">
    <name type="scientific">Zeaxanthinibacter enoshimensis</name>
    <dbReference type="NCBI Taxonomy" id="392009"/>
    <lineage>
        <taxon>Bacteria</taxon>
        <taxon>Pseudomonadati</taxon>
        <taxon>Bacteroidota</taxon>
        <taxon>Flavobacteriia</taxon>
        <taxon>Flavobacteriales</taxon>
        <taxon>Flavobacteriaceae</taxon>
        <taxon>Zeaxanthinibacter</taxon>
    </lineage>
</organism>
<evidence type="ECO:0000256" key="3">
    <source>
        <dbReference type="ARBA" id="ARBA00005708"/>
    </source>
</evidence>
<dbReference type="GO" id="GO:0046656">
    <property type="term" value="P:folic acid biosynthetic process"/>
    <property type="evidence" value="ECO:0007669"/>
    <property type="project" value="UniProtKB-UniRule"/>
</dbReference>
<dbReference type="RefSeq" id="WP_133642848.1">
    <property type="nucleotide sequence ID" value="NZ_SNYI01000001.1"/>
</dbReference>
<comment type="function">
    <text evidence="6">Catalyzes the conversion of 7,8-dihydroneopterin to 6-hydroxymethyl-7,8-dihydropterin.</text>
</comment>
<dbReference type="PANTHER" id="PTHR42844:SF1">
    <property type="entry name" value="DIHYDRONEOPTERIN ALDOLASE 1-RELATED"/>
    <property type="match status" value="1"/>
</dbReference>
<dbReference type="Proteomes" id="UP000295468">
    <property type="component" value="Unassembled WGS sequence"/>
</dbReference>
<dbReference type="Pfam" id="PF02152">
    <property type="entry name" value="FolB"/>
    <property type="match status" value="1"/>
</dbReference>
<gene>
    <name evidence="8" type="ORF">CLV82_0653</name>
</gene>
<evidence type="ECO:0000313" key="9">
    <source>
        <dbReference type="Proteomes" id="UP000295468"/>
    </source>
</evidence>
<name>A0A4R6TNY8_9FLAO</name>
<sequence>MGTITICNIRLYAFHGCLEEESIIGSDYRVDLSVEADLTNAAASDQLADTVDYVHLNAIVKEEMGLRAALLEHVAQRIIDRILKEIDAVRSVKVTVAKLNPPIGGDVETVAVTLKEERA</sequence>
<dbReference type="NCBIfam" id="TIGR00526">
    <property type="entry name" value="folB_dom"/>
    <property type="match status" value="1"/>
</dbReference>
<evidence type="ECO:0000256" key="4">
    <source>
        <dbReference type="ARBA" id="ARBA00022909"/>
    </source>
</evidence>
<evidence type="ECO:0000256" key="1">
    <source>
        <dbReference type="ARBA" id="ARBA00001353"/>
    </source>
</evidence>
<dbReference type="Gene3D" id="3.30.1130.10">
    <property type="match status" value="1"/>
</dbReference>
<dbReference type="UniPathway" id="UPA00077">
    <property type="reaction ID" value="UER00154"/>
</dbReference>
<evidence type="ECO:0000256" key="6">
    <source>
        <dbReference type="RuleBase" id="RU362079"/>
    </source>
</evidence>
<reference evidence="8 9" key="1">
    <citation type="submission" date="2019-03" db="EMBL/GenBank/DDBJ databases">
        <title>Genomic Encyclopedia of Archaeal and Bacterial Type Strains, Phase II (KMG-II): from individual species to whole genera.</title>
        <authorList>
            <person name="Goeker M."/>
        </authorList>
    </citation>
    <scope>NUCLEOTIDE SEQUENCE [LARGE SCALE GENOMIC DNA]</scope>
    <source>
        <strain evidence="8 9">DSM 18435</strain>
    </source>
</reference>
<feature type="domain" description="Dihydroneopterin aldolase/epimerase" evidence="7">
    <location>
        <begin position="4"/>
        <end position="116"/>
    </location>
</feature>
<dbReference type="GO" id="GO:0005737">
    <property type="term" value="C:cytoplasm"/>
    <property type="evidence" value="ECO:0007669"/>
    <property type="project" value="TreeGrafter"/>
</dbReference>
<keyword evidence="4 6" id="KW-0289">Folate biosynthesis</keyword>
<comment type="catalytic activity">
    <reaction evidence="1 6">
        <text>7,8-dihydroneopterin = 6-hydroxymethyl-7,8-dihydropterin + glycolaldehyde</text>
        <dbReference type="Rhea" id="RHEA:10540"/>
        <dbReference type="ChEBI" id="CHEBI:17001"/>
        <dbReference type="ChEBI" id="CHEBI:17071"/>
        <dbReference type="ChEBI" id="CHEBI:44841"/>
        <dbReference type="EC" id="4.1.2.25"/>
    </reaction>
</comment>
<comment type="pathway">
    <text evidence="2 6">Cofactor biosynthesis; tetrahydrofolate biosynthesis; 2-amino-4-hydroxy-6-hydroxymethyl-7,8-dihydropteridine diphosphate from 7,8-dihydroneopterin triphosphate: step 3/4.</text>
</comment>
<dbReference type="GO" id="GO:0046654">
    <property type="term" value="P:tetrahydrofolate biosynthetic process"/>
    <property type="evidence" value="ECO:0007669"/>
    <property type="project" value="UniProtKB-UniRule"/>
</dbReference>
<evidence type="ECO:0000313" key="8">
    <source>
        <dbReference type="EMBL" id="TDQ32820.1"/>
    </source>
</evidence>
<dbReference type="InterPro" id="IPR006157">
    <property type="entry name" value="FolB_dom"/>
</dbReference>
<keyword evidence="5 6" id="KW-0456">Lyase</keyword>
<dbReference type="EMBL" id="SNYI01000001">
    <property type="protein sequence ID" value="TDQ32820.1"/>
    <property type="molecule type" value="Genomic_DNA"/>
</dbReference>
<dbReference type="InterPro" id="IPR043133">
    <property type="entry name" value="GTP-CH-I_C/QueF"/>
</dbReference>
<protein>
    <recommendedName>
        <fullName evidence="6">7,8-dihydroneopterin aldolase</fullName>
        <ecNumber evidence="6">4.1.2.25</ecNumber>
    </recommendedName>
</protein>
<dbReference type="SUPFAM" id="SSF55620">
    <property type="entry name" value="Tetrahydrobiopterin biosynthesis enzymes-like"/>
    <property type="match status" value="1"/>
</dbReference>
<dbReference type="SMART" id="SM00905">
    <property type="entry name" value="FolB"/>
    <property type="match status" value="1"/>
</dbReference>
<accession>A0A4R6TNY8</accession>
<dbReference type="GO" id="GO:0004150">
    <property type="term" value="F:dihydroneopterin aldolase activity"/>
    <property type="evidence" value="ECO:0007669"/>
    <property type="project" value="UniProtKB-UniRule"/>
</dbReference>
<dbReference type="NCBIfam" id="TIGR00525">
    <property type="entry name" value="folB"/>
    <property type="match status" value="1"/>
</dbReference>
<dbReference type="InterPro" id="IPR006156">
    <property type="entry name" value="Dihydroneopterin_aldolase"/>
</dbReference>